<dbReference type="EMBL" id="JAGVWD010000064">
    <property type="protein sequence ID" value="MBS3057745.1"/>
    <property type="molecule type" value="Genomic_DNA"/>
</dbReference>
<accession>A0A8T4L1S4</accession>
<reference evidence="2" key="1">
    <citation type="submission" date="2021-03" db="EMBL/GenBank/DDBJ databases">
        <authorList>
            <person name="Jaffe A."/>
        </authorList>
    </citation>
    <scope>NUCLEOTIDE SEQUENCE</scope>
    <source>
        <strain evidence="2">RIFCSPHIGHO2_01_FULL_AR10_44_11</strain>
    </source>
</reference>
<gene>
    <name evidence="2" type="ORF">J4415_03915</name>
</gene>
<dbReference type="AlphaFoldDB" id="A0A8T4L1S4"/>
<organism evidence="2 3">
    <name type="scientific">Candidatus Iainarchaeum sp</name>
    <dbReference type="NCBI Taxonomy" id="3101447"/>
    <lineage>
        <taxon>Archaea</taxon>
        <taxon>Candidatus Iainarchaeota</taxon>
        <taxon>Candidatus Iainarchaeia</taxon>
        <taxon>Candidatus Iainarchaeales</taxon>
        <taxon>Candidatus Iainarchaeaceae</taxon>
        <taxon>Candidatus Iainarchaeum</taxon>
    </lineage>
</organism>
<evidence type="ECO:0000313" key="3">
    <source>
        <dbReference type="Proteomes" id="UP000677687"/>
    </source>
</evidence>
<feature type="region of interest" description="Disordered" evidence="1">
    <location>
        <begin position="1"/>
        <end position="52"/>
    </location>
</feature>
<evidence type="ECO:0000256" key="1">
    <source>
        <dbReference type="SAM" id="MobiDB-lite"/>
    </source>
</evidence>
<evidence type="ECO:0000313" key="2">
    <source>
        <dbReference type="EMBL" id="MBS3057745.1"/>
    </source>
</evidence>
<sequence length="52" mass="5729">MGKGSKTTLRGRDAETGEFTTVEEARRHSRTHIVERVPKPGYGDTGSGKKKK</sequence>
<name>A0A8T4L1S4_9ARCH</name>
<reference evidence="2" key="2">
    <citation type="submission" date="2021-05" db="EMBL/GenBank/DDBJ databases">
        <title>Protein family content uncovers lineage relationships and bacterial pathway maintenance mechanisms in DPANN archaea.</title>
        <authorList>
            <person name="Castelle C.J."/>
            <person name="Meheust R."/>
            <person name="Jaffe A.L."/>
            <person name="Seitz K."/>
            <person name="Gong X."/>
            <person name="Baker B.J."/>
            <person name="Banfield J.F."/>
        </authorList>
    </citation>
    <scope>NUCLEOTIDE SEQUENCE</scope>
    <source>
        <strain evidence="2">RIFCSPHIGHO2_01_FULL_AR10_44_11</strain>
    </source>
</reference>
<proteinExistence type="predicted"/>
<comment type="caution">
    <text evidence="2">The sequence shown here is derived from an EMBL/GenBank/DDBJ whole genome shotgun (WGS) entry which is preliminary data.</text>
</comment>
<dbReference type="Proteomes" id="UP000677687">
    <property type="component" value="Unassembled WGS sequence"/>
</dbReference>
<protein>
    <submittedName>
        <fullName evidence="2">Uncharacterized protein</fullName>
    </submittedName>
</protein>